<organism evidence="1 2">
    <name type="scientific">Ketogulonicigenium robustum</name>
    <dbReference type="NCBI Taxonomy" id="92947"/>
    <lineage>
        <taxon>Bacteria</taxon>
        <taxon>Pseudomonadati</taxon>
        <taxon>Pseudomonadota</taxon>
        <taxon>Alphaproteobacteria</taxon>
        <taxon>Rhodobacterales</taxon>
        <taxon>Roseobacteraceae</taxon>
        <taxon>Ketogulonicigenium</taxon>
    </lineage>
</organism>
<evidence type="ECO:0000313" key="1">
    <source>
        <dbReference type="EMBL" id="ARO14433.1"/>
    </source>
</evidence>
<dbReference type="InterPro" id="IPR016181">
    <property type="entry name" value="Acyl_CoA_acyltransferase"/>
</dbReference>
<dbReference type="STRING" id="92947.BVG79_01087"/>
<protein>
    <recommendedName>
        <fullName evidence="3">N-acetyltransferase domain-containing protein</fullName>
    </recommendedName>
</protein>
<sequence>MTRATLDDLPTLIQRMGRFHAASGLASRFDPEATGAFLTACVIQGAVFLTDRGCIGGMLAPHWCDPSHIMAVEMFWHADGDGLALLRDFEAWAKGAGASEVRMTSLASLPRADRLLKAKGYAPCEISYSKVV</sequence>
<dbReference type="EMBL" id="CP019937">
    <property type="protein sequence ID" value="ARO14433.1"/>
    <property type="molecule type" value="Genomic_DNA"/>
</dbReference>
<accession>A0A1W6NZ54</accession>
<name>A0A1W6NZ54_9RHOB</name>
<evidence type="ECO:0000313" key="2">
    <source>
        <dbReference type="Proteomes" id="UP000242447"/>
    </source>
</evidence>
<dbReference type="KEGG" id="kro:BVG79_01087"/>
<gene>
    <name evidence="1" type="ORF">BVG79_01087</name>
</gene>
<dbReference type="SUPFAM" id="SSF55729">
    <property type="entry name" value="Acyl-CoA N-acyltransferases (Nat)"/>
    <property type="match status" value="1"/>
</dbReference>
<evidence type="ECO:0008006" key="3">
    <source>
        <dbReference type="Google" id="ProtNLM"/>
    </source>
</evidence>
<dbReference type="Proteomes" id="UP000242447">
    <property type="component" value="Chromosome"/>
</dbReference>
<proteinExistence type="predicted"/>
<reference evidence="1 2" key="1">
    <citation type="submission" date="2017-02" db="EMBL/GenBank/DDBJ databases">
        <title>Ketogulonicigenium robustum SPU B003 Genome sequencing and assembly.</title>
        <authorList>
            <person name="Li Y."/>
            <person name="Liu L."/>
            <person name="Wang C."/>
            <person name="Zhang M."/>
            <person name="Zhang T."/>
            <person name="Zhang Y."/>
        </authorList>
    </citation>
    <scope>NUCLEOTIDE SEQUENCE [LARGE SCALE GENOMIC DNA]</scope>
    <source>
        <strain evidence="1 2">SPU_B003</strain>
    </source>
</reference>
<dbReference type="Gene3D" id="3.40.630.30">
    <property type="match status" value="1"/>
</dbReference>
<keyword evidence="2" id="KW-1185">Reference proteome</keyword>
<dbReference type="AlphaFoldDB" id="A0A1W6NZ54"/>
<dbReference type="OrthoDB" id="7959761at2"/>
<dbReference type="RefSeq" id="WP_085785990.1">
    <property type="nucleotide sequence ID" value="NZ_CP019937.1"/>
</dbReference>